<dbReference type="GO" id="GO:0005524">
    <property type="term" value="F:ATP binding"/>
    <property type="evidence" value="ECO:0007669"/>
    <property type="project" value="UniProtKB-KW"/>
</dbReference>
<evidence type="ECO:0000259" key="9">
    <source>
        <dbReference type="Pfam" id="PF02782"/>
    </source>
</evidence>
<proteinExistence type="inferred from homology"/>
<dbReference type="PROSITE" id="PS00445">
    <property type="entry name" value="FGGY_KINASES_2"/>
    <property type="match status" value="1"/>
</dbReference>
<dbReference type="InterPro" id="IPR000577">
    <property type="entry name" value="Carb_kinase_FGGY"/>
</dbReference>
<evidence type="ECO:0000256" key="3">
    <source>
        <dbReference type="ARBA" id="ARBA00022741"/>
    </source>
</evidence>
<dbReference type="InterPro" id="IPR018485">
    <property type="entry name" value="FGGY_C"/>
</dbReference>
<dbReference type="PANTHER" id="PTHR10196:SF69">
    <property type="entry name" value="GLYCEROL KINASE"/>
    <property type="match status" value="1"/>
</dbReference>
<dbReference type="CDD" id="cd07769">
    <property type="entry name" value="ASKHA_NBD_FGGY_GK"/>
    <property type="match status" value="1"/>
</dbReference>
<dbReference type="InterPro" id="IPR018483">
    <property type="entry name" value="Carb_kinase_FGGY_CS"/>
</dbReference>
<name>A0A1H3ZYU1_9BACT</name>
<evidence type="ECO:0000259" key="8">
    <source>
        <dbReference type="Pfam" id="PF00370"/>
    </source>
</evidence>
<dbReference type="InterPro" id="IPR018484">
    <property type="entry name" value="FGGY_N"/>
</dbReference>
<dbReference type="PROSITE" id="PS00933">
    <property type="entry name" value="FGGY_KINASES_1"/>
    <property type="match status" value="1"/>
</dbReference>
<dbReference type="InterPro" id="IPR043129">
    <property type="entry name" value="ATPase_NBD"/>
</dbReference>
<comment type="similarity">
    <text evidence="1 7">Belongs to the FGGY kinase family.</text>
</comment>
<dbReference type="GO" id="GO:0019563">
    <property type="term" value="P:glycerol catabolic process"/>
    <property type="evidence" value="ECO:0007669"/>
    <property type="project" value="TreeGrafter"/>
</dbReference>
<dbReference type="AlphaFoldDB" id="A0A1H3ZYU1"/>
<keyword evidence="4 7" id="KW-0418">Kinase</keyword>
<evidence type="ECO:0000256" key="7">
    <source>
        <dbReference type="RuleBase" id="RU003733"/>
    </source>
</evidence>
<protein>
    <recommendedName>
        <fullName evidence="6">ATP:glycerol 3-phosphotransferase</fullName>
    </recommendedName>
</protein>
<sequence length="473" mass="51617">MSILAIDQGTTSTHALLVGSSGIQTTAKTLEHQQFYPKAGWVEHDPEELIQNIRCCIDSCDDIQAIGIANQGESCLAWDADSKRAISPIIVWQDNRTQLTIDKLKSEKQQQRVLELSGLPLDTYFSATKLRWIIDNIPAAKELLQRGKLRLGTTDSFFLDRFTGHFATDISTASRTSLMNLHTGQWDEELCHIFGVPMEVLPEIVSTTGDFGAVESKGRVIPITASIVDQQAALYGHGCINNGDAKITFGTGAFALVVTGATPEQSPNQGLLPTVAWQLKGQPPIYALDGGIFSAGSAINWARSLGLFQEYSQIQHFETNSAIERDLAFVPALSGLGCPYWDRTAGGLWIGLSLHTRAADLVQSILEGIAFRAAEVINSMNEFVSIKEVISIDGGLAANPYLCQFLADVLSRQVTVQSSTELTAYGTACLAAEGEFEPYPIKDSTKKYLPQTNRDSQLLKFQTAVSRAADWRL</sequence>
<dbReference type="STRING" id="37625.SAMN05660420_01738"/>
<evidence type="ECO:0000256" key="2">
    <source>
        <dbReference type="ARBA" id="ARBA00022679"/>
    </source>
</evidence>
<evidence type="ECO:0000313" key="10">
    <source>
        <dbReference type="EMBL" id="SEA29053.1"/>
    </source>
</evidence>
<dbReference type="GO" id="GO:0004370">
    <property type="term" value="F:glycerol kinase activity"/>
    <property type="evidence" value="ECO:0007669"/>
    <property type="project" value="TreeGrafter"/>
</dbReference>
<keyword evidence="2 7" id="KW-0808">Transferase</keyword>
<reference evidence="10 11" key="1">
    <citation type="submission" date="2016-10" db="EMBL/GenBank/DDBJ databases">
        <authorList>
            <person name="de Groot N.N."/>
        </authorList>
    </citation>
    <scope>NUCLEOTIDE SEQUENCE [LARGE SCALE GENOMIC DNA]</scope>
    <source>
        <strain evidence="10 11">DSM 7343</strain>
    </source>
</reference>
<feature type="domain" description="Carbohydrate kinase FGGY C-terminal" evidence="9">
    <location>
        <begin position="245"/>
        <end position="432"/>
    </location>
</feature>
<gene>
    <name evidence="10" type="ORF">SAMN05660420_01738</name>
</gene>
<evidence type="ECO:0000256" key="5">
    <source>
        <dbReference type="ARBA" id="ARBA00022840"/>
    </source>
</evidence>
<evidence type="ECO:0000256" key="1">
    <source>
        <dbReference type="ARBA" id="ARBA00009156"/>
    </source>
</evidence>
<dbReference type="Gene3D" id="3.30.420.40">
    <property type="match status" value="2"/>
</dbReference>
<dbReference type="OrthoDB" id="9805576at2"/>
<evidence type="ECO:0000256" key="4">
    <source>
        <dbReference type="ARBA" id="ARBA00022777"/>
    </source>
</evidence>
<dbReference type="Pfam" id="PF02782">
    <property type="entry name" value="FGGY_C"/>
    <property type="match status" value="1"/>
</dbReference>
<dbReference type="EMBL" id="FNQN01000004">
    <property type="protein sequence ID" value="SEA29053.1"/>
    <property type="molecule type" value="Genomic_DNA"/>
</dbReference>
<evidence type="ECO:0000313" key="11">
    <source>
        <dbReference type="Proteomes" id="UP000199409"/>
    </source>
</evidence>
<dbReference type="RefSeq" id="WP_092346855.1">
    <property type="nucleotide sequence ID" value="NZ_FNQN01000004.1"/>
</dbReference>
<dbReference type="Pfam" id="PF00370">
    <property type="entry name" value="FGGY_N"/>
    <property type="match status" value="1"/>
</dbReference>
<keyword evidence="3" id="KW-0547">Nucleotide-binding</keyword>
<dbReference type="PANTHER" id="PTHR10196">
    <property type="entry name" value="SUGAR KINASE"/>
    <property type="match status" value="1"/>
</dbReference>
<evidence type="ECO:0000256" key="6">
    <source>
        <dbReference type="ARBA" id="ARBA00043149"/>
    </source>
</evidence>
<keyword evidence="11" id="KW-1185">Reference proteome</keyword>
<keyword evidence="5" id="KW-0067">ATP-binding</keyword>
<dbReference type="GO" id="GO:0005829">
    <property type="term" value="C:cytosol"/>
    <property type="evidence" value="ECO:0007669"/>
    <property type="project" value="TreeGrafter"/>
</dbReference>
<dbReference type="SUPFAM" id="SSF53067">
    <property type="entry name" value="Actin-like ATPase domain"/>
    <property type="match status" value="2"/>
</dbReference>
<organism evidence="10 11">
    <name type="scientific">Desulfuromusa kysingii</name>
    <dbReference type="NCBI Taxonomy" id="37625"/>
    <lineage>
        <taxon>Bacteria</taxon>
        <taxon>Pseudomonadati</taxon>
        <taxon>Thermodesulfobacteriota</taxon>
        <taxon>Desulfuromonadia</taxon>
        <taxon>Desulfuromonadales</taxon>
        <taxon>Geopsychrobacteraceae</taxon>
        <taxon>Desulfuromusa</taxon>
    </lineage>
</organism>
<dbReference type="Proteomes" id="UP000199409">
    <property type="component" value="Unassembled WGS sequence"/>
</dbReference>
<dbReference type="PIRSF" id="PIRSF000538">
    <property type="entry name" value="GlpK"/>
    <property type="match status" value="1"/>
</dbReference>
<accession>A0A1H3ZYU1</accession>
<feature type="domain" description="Carbohydrate kinase FGGY N-terminal" evidence="8">
    <location>
        <begin position="3"/>
        <end position="236"/>
    </location>
</feature>